<feature type="binding site" evidence="6">
    <location>
        <position position="22"/>
    </location>
    <ligand>
        <name>ATP</name>
        <dbReference type="ChEBI" id="CHEBI:30616"/>
    </ligand>
</feature>
<feature type="domain" description="Clp1 P-loop" evidence="9">
    <location>
        <begin position="121"/>
        <end position="307"/>
    </location>
</feature>
<comment type="subcellular location">
    <subcellularLocation>
        <location evidence="1 6">Nucleus</location>
    </subcellularLocation>
</comment>
<name>A0A131XH63_9ACAR</name>
<dbReference type="SUPFAM" id="SSF52540">
    <property type="entry name" value="P-loop containing nucleoside triphosphate hydrolases"/>
    <property type="match status" value="1"/>
</dbReference>
<dbReference type="GO" id="GO:0031124">
    <property type="term" value="P:mRNA 3'-end processing"/>
    <property type="evidence" value="ECO:0007669"/>
    <property type="project" value="UniProtKB-UniRule"/>
</dbReference>
<sequence length="425" mass="46981">MSEEKETKEEAAQEFRIDPESELRFEVEGKEKVTVELKSGLAEIFGVELVKNKKFTFGPGAKVAVFTWHGCTLELSGKTEVAYVAKETPMIFYANIHAVLEQMRQKCEEDDSKGPTVLVVGPTDVGKSSLCRILLNYAVRQGRRPIFVDLDVGQGHISIPGTIGALLVERPADVEEGFSQQAPLVYHYGHSTPATNATLYNVLVSRLAEVINQRADSNKKASVSGVIINTCGWVKGTGYKAITHAALAFEVDVVLVLDQERLYNELVRDMPGFVKVVFTPKSGGVVERSKSMRSESRDSRVREYFYGLKTPLYPHSFDVKFSDIKLYKIGAPSLPDSCMPLGMKAEDNFTKLVPVPLGPNVLHHILSVSFATSSDEDILQTNVAGFICVTEVDMERQTLTVLSPQPRPLPKAVLLLSEIQFMDSH</sequence>
<comment type="function">
    <text evidence="6">Required for endonucleolytic cleavage during polyadenylation-dependent pre-mRNA 3'-end formation.</text>
</comment>
<evidence type="ECO:0000256" key="1">
    <source>
        <dbReference type="ARBA" id="ARBA00004123"/>
    </source>
</evidence>
<accession>A0A131XH63</accession>
<dbReference type="HAMAP" id="MF_03035">
    <property type="entry name" value="Clp1"/>
    <property type="match status" value="1"/>
</dbReference>
<keyword evidence="4 6" id="KW-0067">ATP-binding</keyword>
<evidence type="ECO:0000256" key="6">
    <source>
        <dbReference type="HAMAP-Rule" id="MF_03035"/>
    </source>
</evidence>
<dbReference type="Pfam" id="PF16575">
    <property type="entry name" value="CLP1_P"/>
    <property type="match status" value="1"/>
</dbReference>
<evidence type="ECO:0000259" key="8">
    <source>
        <dbReference type="Pfam" id="PF16573"/>
    </source>
</evidence>
<dbReference type="GO" id="GO:0051731">
    <property type="term" value="F:polynucleotide 5'-hydroxyl-kinase activity"/>
    <property type="evidence" value="ECO:0007669"/>
    <property type="project" value="InterPro"/>
</dbReference>
<keyword evidence="5 6" id="KW-0539">Nucleus</keyword>
<dbReference type="InterPro" id="IPR032319">
    <property type="entry name" value="CLP1_P"/>
</dbReference>
<keyword evidence="3 6" id="KW-0547">Nucleotide-binding</keyword>
<evidence type="ECO:0000256" key="4">
    <source>
        <dbReference type="ARBA" id="ARBA00022840"/>
    </source>
</evidence>
<dbReference type="Pfam" id="PF16573">
    <property type="entry name" value="CLP1_N"/>
    <property type="match status" value="1"/>
</dbReference>
<dbReference type="InterPro" id="IPR032324">
    <property type="entry name" value="Clp1_N"/>
</dbReference>
<evidence type="ECO:0000256" key="2">
    <source>
        <dbReference type="ARBA" id="ARBA00022664"/>
    </source>
</evidence>
<evidence type="ECO:0000313" key="10">
    <source>
        <dbReference type="EMBL" id="JAP65016.1"/>
    </source>
</evidence>
<dbReference type="FunFam" id="2.60.120.1030:FF:000007">
    <property type="entry name" value="Protein CLP1 homolog"/>
    <property type="match status" value="1"/>
</dbReference>
<dbReference type="InterPro" id="IPR010655">
    <property type="entry name" value="Clp1_C"/>
</dbReference>
<dbReference type="InterPro" id="IPR028606">
    <property type="entry name" value="Clp1"/>
</dbReference>
<proteinExistence type="evidence at transcript level"/>
<evidence type="ECO:0000256" key="3">
    <source>
        <dbReference type="ARBA" id="ARBA00022741"/>
    </source>
</evidence>
<dbReference type="InterPro" id="IPR027417">
    <property type="entry name" value="P-loop_NTPase"/>
</dbReference>
<evidence type="ECO:0000259" key="9">
    <source>
        <dbReference type="Pfam" id="PF16575"/>
    </source>
</evidence>
<reference evidence="10" key="1">
    <citation type="journal article" date="2017" name="Ticks Tick Borne Dis.">
        <title>An insight into the sialome of Hyalomma excavatum.</title>
        <authorList>
            <person name="Ribeiro J.M."/>
            <person name="Slovak M."/>
            <person name="Francischetti I.M."/>
        </authorList>
    </citation>
    <scope>NUCLEOTIDE SEQUENCE</scope>
    <source>
        <strain evidence="10">Samish</strain>
        <tissue evidence="10">Salivary glands</tissue>
    </source>
</reference>
<protein>
    <recommendedName>
        <fullName evidence="6">Protein CLP1 homolog</fullName>
    </recommendedName>
</protein>
<keyword evidence="2 6" id="KW-0507">mRNA processing</keyword>
<dbReference type="Gene3D" id="3.40.50.300">
    <property type="entry name" value="P-loop containing nucleotide triphosphate hydrolases"/>
    <property type="match status" value="1"/>
</dbReference>
<dbReference type="Pfam" id="PF06807">
    <property type="entry name" value="Clp1"/>
    <property type="match status" value="1"/>
</dbReference>
<evidence type="ECO:0000259" key="7">
    <source>
        <dbReference type="Pfam" id="PF06807"/>
    </source>
</evidence>
<evidence type="ECO:0000256" key="5">
    <source>
        <dbReference type="ARBA" id="ARBA00023242"/>
    </source>
</evidence>
<organism evidence="10">
    <name type="scientific">Hyalomma excavatum</name>
    <dbReference type="NCBI Taxonomy" id="257692"/>
    <lineage>
        <taxon>Eukaryota</taxon>
        <taxon>Metazoa</taxon>
        <taxon>Ecdysozoa</taxon>
        <taxon>Arthropoda</taxon>
        <taxon>Chelicerata</taxon>
        <taxon>Arachnida</taxon>
        <taxon>Acari</taxon>
        <taxon>Parasitiformes</taxon>
        <taxon>Ixodida</taxon>
        <taxon>Ixodoidea</taxon>
        <taxon>Ixodidae</taxon>
        <taxon>Hyalomminae</taxon>
        <taxon>Hyalomma</taxon>
    </lineage>
</organism>
<dbReference type="GO" id="GO:0006388">
    <property type="term" value="P:tRNA splicing, via endonucleolytic cleavage and ligation"/>
    <property type="evidence" value="ECO:0007669"/>
    <property type="project" value="TreeGrafter"/>
</dbReference>
<dbReference type="InterPro" id="IPR038238">
    <property type="entry name" value="Clp1_C_sf"/>
</dbReference>
<dbReference type="FunFam" id="3.40.50.300:FF:000454">
    <property type="entry name" value="Protein CLP1 homolog"/>
    <property type="match status" value="1"/>
</dbReference>
<dbReference type="GO" id="GO:0005524">
    <property type="term" value="F:ATP binding"/>
    <property type="evidence" value="ECO:0007669"/>
    <property type="project" value="UniProtKB-UniRule"/>
</dbReference>
<dbReference type="InterPro" id="IPR038239">
    <property type="entry name" value="Clp1_N_sf"/>
</dbReference>
<dbReference type="Gene3D" id="2.40.30.330">
    <property type="entry name" value="Pre-mRNA cleavage complex subunit Clp1, C-terminal domain"/>
    <property type="match status" value="1"/>
</dbReference>
<dbReference type="EMBL" id="GEFH01003565">
    <property type="protein sequence ID" value="JAP65016.1"/>
    <property type="molecule type" value="mRNA"/>
</dbReference>
<comment type="similarity">
    <text evidence="6">Belongs to the Clp1 family. Clp1 subfamily.</text>
</comment>
<dbReference type="InterPro" id="IPR045116">
    <property type="entry name" value="Clp1/Grc3"/>
</dbReference>
<feature type="binding site" evidence="6">
    <location>
        <position position="62"/>
    </location>
    <ligand>
        <name>ATP</name>
        <dbReference type="ChEBI" id="CHEBI:30616"/>
    </ligand>
</feature>
<feature type="domain" description="Clp1 N-terminal" evidence="8">
    <location>
        <begin position="17"/>
        <end position="106"/>
    </location>
</feature>
<feature type="binding site" evidence="6">
    <location>
        <begin position="124"/>
        <end position="129"/>
    </location>
    <ligand>
        <name>ATP</name>
        <dbReference type="ChEBI" id="CHEBI:30616"/>
    </ligand>
</feature>
<dbReference type="FunFam" id="2.40.30.330:FF:000001">
    <property type="entry name" value="Protein CLP1 homolog"/>
    <property type="match status" value="1"/>
</dbReference>
<dbReference type="PANTHER" id="PTHR12755">
    <property type="entry name" value="CLEAVAGE/POLYADENYLATION FACTOR IA SUBUNIT CLP1P"/>
    <property type="match status" value="1"/>
</dbReference>
<feature type="domain" description="Clp1 C-terminal" evidence="7">
    <location>
        <begin position="312"/>
        <end position="423"/>
    </location>
</feature>
<dbReference type="PANTHER" id="PTHR12755:SF6">
    <property type="entry name" value="POLYRIBONUCLEOTIDE 5'-HYDROXYL-KINASE CLP1"/>
    <property type="match status" value="1"/>
</dbReference>
<dbReference type="Gene3D" id="2.60.120.1030">
    <property type="entry name" value="Clp1, DNA binding domain"/>
    <property type="match status" value="1"/>
</dbReference>
<dbReference type="GO" id="GO:0005849">
    <property type="term" value="C:mRNA cleavage factor complex"/>
    <property type="evidence" value="ECO:0007669"/>
    <property type="project" value="InterPro"/>
</dbReference>
<dbReference type="AlphaFoldDB" id="A0A131XH63"/>